<accession>A0A8S1LAT2</accession>
<organism evidence="1 2">
    <name type="scientific">Paramecium sonneborni</name>
    <dbReference type="NCBI Taxonomy" id="65129"/>
    <lineage>
        <taxon>Eukaryota</taxon>
        <taxon>Sar</taxon>
        <taxon>Alveolata</taxon>
        <taxon>Ciliophora</taxon>
        <taxon>Intramacronucleata</taxon>
        <taxon>Oligohymenophorea</taxon>
        <taxon>Peniculida</taxon>
        <taxon>Parameciidae</taxon>
        <taxon>Paramecium</taxon>
    </lineage>
</organism>
<sequence>MQEQSNFQISFSYQIATEQTILSGIQSQLEQLKLDQFCLKIKQRFRFVSYKLGSTLFNQKIYNQNLIKLYFKLVFKNKIMQQHLGSVDFFNIQTIIKSLLQTQILKMLLILLLRKF</sequence>
<gene>
    <name evidence="1" type="ORF">PSON_ATCC_30995.1.T0170182</name>
</gene>
<protein>
    <submittedName>
        <fullName evidence="1">Uncharacterized protein</fullName>
    </submittedName>
</protein>
<reference evidence="1" key="1">
    <citation type="submission" date="2021-01" db="EMBL/GenBank/DDBJ databases">
        <authorList>
            <consortium name="Genoscope - CEA"/>
            <person name="William W."/>
        </authorList>
    </citation>
    <scope>NUCLEOTIDE SEQUENCE</scope>
</reference>
<name>A0A8S1LAT2_9CILI</name>
<dbReference type="AlphaFoldDB" id="A0A8S1LAT2"/>
<keyword evidence="2" id="KW-1185">Reference proteome</keyword>
<evidence type="ECO:0000313" key="2">
    <source>
        <dbReference type="Proteomes" id="UP000692954"/>
    </source>
</evidence>
<dbReference type="EMBL" id="CAJJDN010000017">
    <property type="protein sequence ID" value="CAD8062992.1"/>
    <property type="molecule type" value="Genomic_DNA"/>
</dbReference>
<proteinExistence type="predicted"/>
<comment type="caution">
    <text evidence="1">The sequence shown here is derived from an EMBL/GenBank/DDBJ whole genome shotgun (WGS) entry which is preliminary data.</text>
</comment>
<dbReference type="Proteomes" id="UP000692954">
    <property type="component" value="Unassembled WGS sequence"/>
</dbReference>
<evidence type="ECO:0000313" key="1">
    <source>
        <dbReference type="EMBL" id="CAD8062992.1"/>
    </source>
</evidence>